<sequence>MSRLALASLAFAAFAHAHLVAWTQGMYCKNGTDAGVDNVNNDAPVSPLYQLKYSDYWFHGVNGCNNFPPADGEFLELPAGGSFTAEIADNRAATTLSFNGAKTSDWPDGAWHPDGYSIENTADADASIVHTQNESMAAGTAFAISYTSDITQVNLNNLVVFSVRYMTPYKRVVSYDVPADMPACPEGGCTCAWMWIPNGCGLANMYMAGYKCQVTNATSTTPVATPQAPVWCEDDQSQCVQGAKEVMIWHQAEGNNVEVDGLDDSGNWRSPAYNWKMGFADGAQNDIFQNSGSQKREEAVLPSKRHTRRGHGADGKVF</sequence>
<feature type="region of interest" description="Disordered" evidence="12">
    <location>
        <begin position="291"/>
        <end position="318"/>
    </location>
</feature>
<comment type="caution">
    <text evidence="14">The sequence shown here is derived from an EMBL/GenBank/DDBJ whole genome shotgun (WGS) entry which is preliminary data.</text>
</comment>
<accession>A0A5M3MRC2</accession>
<evidence type="ECO:0000256" key="6">
    <source>
        <dbReference type="ARBA" id="ARBA00023002"/>
    </source>
</evidence>
<proteinExistence type="inferred from homology"/>
<keyword evidence="5 13" id="KW-0732">Signal</keyword>
<keyword evidence="9" id="KW-1015">Disulfide bond</keyword>
<keyword evidence="15" id="KW-1185">Reference proteome</keyword>
<evidence type="ECO:0000256" key="10">
    <source>
        <dbReference type="ARBA" id="ARBA00023180"/>
    </source>
</evidence>
<dbReference type="InterPro" id="IPR054497">
    <property type="entry name" value="LPMO_AA14"/>
</dbReference>
<evidence type="ECO:0000313" key="15">
    <source>
        <dbReference type="Proteomes" id="UP000053558"/>
    </source>
</evidence>
<keyword evidence="10" id="KW-0325">Glycoprotein</keyword>
<dbReference type="Proteomes" id="UP000053558">
    <property type="component" value="Unassembled WGS sequence"/>
</dbReference>
<dbReference type="AlphaFoldDB" id="A0A5M3MRC2"/>
<dbReference type="GeneID" id="19207732"/>
<keyword evidence="8" id="KW-0503">Monooxygenase</keyword>
<evidence type="ECO:0000256" key="3">
    <source>
        <dbReference type="ARBA" id="ARBA00022525"/>
    </source>
</evidence>
<comment type="similarity">
    <text evidence="11">Belongs to the polysaccharide monooxygenase AA14 family.</text>
</comment>
<dbReference type="KEGG" id="cput:CONPUDRAFT_55534"/>
<feature type="signal peptide" evidence="13">
    <location>
        <begin position="1"/>
        <end position="17"/>
    </location>
</feature>
<keyword evidence="3" id="KW-0964">Secreted</keyword>
<evidence type="ECO:0000256" key="12">
    <source>
        <dbReference type="SAM" id="MobiDB-lite"/>
    </source>
</evidence>
<evidence type="ECO:0000256" key="13">
    <source>
        <dbReference type="SAM" id="SignalP"/>
    </source>
</evidence>
<name>A0A5M3MRC2_CONPW</name>
<dbReference type="RefSeq" id="XP_007768205.1">
    <property type="nucleotide sequence ID" value="XM_007770015.1"/>
</dbReference>
<keyword evidence="4" id="KW-0479">Metal-binding</keyword>
<evidence type="ECO:0000256" key="8">
    <source>
        <dbReference type="ARBA" id="ARBA00023033"/>
    </source>
</evidence>
<dbReference type="GO" id="GO:0046872">
    <property type="term" value="F:metal ion binding"/>
    <property type="evidence" value="ECO:0007669"/>
    <property type="project" value="UniProtKB-KW"/>
</dbReference>
<evidence type="ECO:0000256" key="5">
    <source>
        <dbReference type="ARBA" id="ARBA00022729"/>
    </source>
</evidence>
<comment type="subcellular location">
    <subcellularLocation>
        <location evidence="2">Secreted</location>
    </subcellularLocation>
</comment>
<evidence type="ECO:0000256" key="9">
    <source>
        <dbReference type="ARBA" id="ARBA00023157"/>
    </source>
</evidence>
<organism evidence="14 15">
    <name type="scientific">Coniophora puteana (strain RWD-64-598)</name>
    <name type="common">Brown rot fungus</name>
    <dbReference type="NCBI Taxonomy" id="741705"/>
    <lineage>
        <taxon>Eukaryota</taxon>
        <taxon>Fungi</taxon>
        <taxon>Dikarya</taxon>
        <taxon>Basidiomycota</taxon>
        <taxon>Agaricomycotina</taxon>
        <taxon>Agaricomycetes</taxon>
        <taxon>Agaricomycetidae</taxon>
        <taxon>Boletales</taxon>
        <taxon>Coniophorineae</taxon>
        <taxon>Coniophoraceae</taxon>
        <taxon>Coniophora</taxon>
    </lineage>
</organism>
<dbReference type="SMR" id="A0A5M3MRC2"/>
<keyword evidence="7" id="KW-0186">Copper</keyword>
<keyword evidence="6" id="KW-0560">Oxidoreductase</keyword>
<dbReference type="EMBL" id="JH711578">
    <property type="protein sequence ID" value="EIW81630.1"/>
    <property type="molecule type" value="Genomic_DNA"/>
</dbReference>
<dbReference type="GO" id="GO:0004497">
    <property type="term" value="F:monooxygenase activity"/>
    <property type="evidence" value="ECO:0007669"/>
    <property type="project" value="UniProtKB-KW"/>
</dbReference>
<dbReference type="GO" id="GO:0005576">
    <property type="term" value="C:extracellular region"/>
    <property type="evidence" value="ECO:0007669"/>
    <property type="project" value="UniProtKB-SubCell"/>
</dbReference>
<dbReference type="OMA" id="ARPHPWS"/>
<dbReference type="Pfam" id="PF22810">
    <property type="entry name" value="LPMO_AA14"/>
    <property type="match status" value="1"/>
</dbReference>
<evidence type="ECO:0000256" key="7">
    <source>
        <dbReference type="ARBA" id="ARBA00023008"/>
    </source>
</evidence>
<evidence type="ECO:0000256" key="2">
    <source>
        <dbReference type="ARBA" id="ARBA00004613"/>
    </source>
</evidence>
<protein>
    <submittedName>
        <fullName evidence="14">Uncharacterized protein</fullName>
    </submittedName>
</protein>
<feature type="chain" id="PRO_5024313252" evidence="13">
    <location>
        <begin position="18"/>
        <end position="318"/>
    </location>
</feature>
<evidence type="ECO:0000256" key="11">
    <source>
        <dbReference type="ARBA" id="ARBA00046340"/>
    </source>
</evidence>
<comment type="cofactor">
    <cofactor evidence="1">
        <name>Cu(2+)</name>
        <dbReference type="ChEBI" id="CHEBI:29036"/>
    </cofactor>
</comment>
<evidence type="ECO:0000256" key="4">
    <source>
        <dbReference type="ARBA" id="ARBA00022723"/>
    </source>
</evidence>
<dbReference type="OrthoDB" id="2019572at2759"/>
<evidence type="ECO:0000256" key="1">
    <source>
        <dbReference type="ARBA" id="ARBA00001973"/>
    </source>
</evidence>
<evidence type="ECO:0000313" key="14">
    <source>
        <dbReference type="EMBL" id="EIW81630.1"/>
    </source>
</evidence>
<reference evidence="15" key="1">
    <citation type="journal article" date="2012" name="Science">
        <title>The Paleozoic origin of enzymatic lignin decomposition reconstructed from 31 fungal genomes.</title>
        <authorList>
            <person name="Floudas D."/>
            <person name="Binder M."/>
            <person name="Riley R."/>
            <person name="Barry K."/>
            <person name="Blanchette R.A."/>
            <person name="Henrissat B."/>
            <person name="Martinez A.T."/>
            <person name="Otillar R."/>
            <person name="Spatafora J.W."/>
            <person name="Yadav J.S."/>
            <person name="Aerts A."/>
            <person name="Benoit I."/>
            <person name="Boyd A."/>
            <person name="Carlson A."/>
            <person name="Copeland A."/>
            <person name="Coutinho P.M."/>
            <person name="de Vries R.P."/>
            <person name="Ferreira P."/>
            <person name="Findley K."/>
            <person name="Foster B."/>
            <person name="Gaskell J."/>
            <person name="Glotzer D."/>
            <person name="Gorecki P."/>
            <person name="Heitman J."/>
            <person name="Hesse C."/>
            <person name="Hori C."/>
            <person name="Igarashi K."/>
            <person name="Jurgens J.A."/>
            <person name="Kallen N."/>
            <person name="Kersten P."/>
            <person name="Kohler A."/>
            <person name="Kuees U."/>
            <person name="Kumar T.K.A."/>
            <person name="Kuo A."/>
            <person name="LaButti K."/>
            <person name="Larrondo L.F."/>
            <person name="Lindquist E."/>
            <person name="Ling A."/>
            <person name="Lombard V."/>
            <person name="Lucas S."/>
            <person name="Lundell T."/>
            <person name="Martin R."/>
            <person name="McLaughlin D.J."/>
            <person name="Morgenstern I."/>
            <person name="Morin E."/>
            <person name="Murat C."/>
            <person name="Nagy L.G."/>
            <person name="Nolan M."/>
            <person name="Ohm R.A."/>
            <person name="Patyshakuliyeva A."/>
            <person name="Rokas A."/>
            <person name="Ruiz-Duenas F.J."/>
            <person name="Sabat G."/>
            <person name="Salamov A."/>
            <person name="Samejima M."/>
            <person name="Schmutz J."/>
            <person name="Slot J.C."/>
            <person name="St John F."/>
            <person name="Stenlid J."/>
            <person name="Sun H."/>
            <person name="Sun S."/>
            <person name="Syed K."/>
            <person name="Tsang A."/>
            <person name="Wiebenga A."/>
            <person name="Young D."/>
            <person name="Pisabarro A."/>
            <person name="Eastwood D.C."/>
            <person name="Martin F."/>
            <person name="Cullen D."/>
            <person name="Grigoriev I.V."/>
            <person name="Hibbett D.S."/>
        </authorList>
    </citation>
    <scope>NUCLEOTIDE SEQUENCE [LARGE SCALE GENOMIC DNA]</scope>
    <source>
        <strain evidence="15">RWD-64-598 SS2</strain>
    </source>
</reference>
<gene>
    <name evidence="14" type="ORF">CONPUDRAFT_55534</name>
</gene>